<accession>A0A7G7BQ91</accession>
<keyword evidence="4 5" id="KW-0663">Pyridoxal phosphate</keyword>
<name>A0A7G7BQ91_9ACTN</name>
<dbReference type="GO" id="GO:0008483">
    <property type="term" value="F:transaminase activity"/>
    <property type="evidence" value="ECO:0007669"/>
    <property type="project" value="UniProtKB-KW"/>
</dbReference>
<dbReference type="PROSITE" id="PS00600">
    <property type="entry name" value="AA_TRANSFER_CLASS_3"/>
    <property type="match status" value="1"/>
</dbReference>
<dbReference type="Pfam" id="PF00202">
    <property type="entry name" value="Aminotran_3"/>
    <property type="match status" value="1"/>
</dbReference>
<keyword evidence="3 6" id="KW-0808">Transferase</keyword>
<dbReference type="FunFam" id="3.40.640.10:FF:000014">
    <property type="entry name" value="Adenosylmethionine-8-amino-7-oxononanoate aminotransferase, probable"/>
    <property type="match status" value="1"/>
</dbReference>
<dbReference type="PANTHER" id="PTHR43094:SF1">
    <property type="entry name" value="AMINOTRANSFERASE CLASS-III"/>
    <property type="match status" value="1"/>
</dbReference>
<dbReference type="CDD" id="cd00610">
    <property type="entry name" value="OAT_like"/>
    <property type="match status" value="1"/>
</dbReference>
<dbReference type="EMBL" id="CP045702">
    <property type="protein sequence ID" value="QNE77506.1"/>
    <property type="molecule type" value="Genomic_DNA"/>
</dbReference>
<evidence type="ECO:0000313" key="6">
    <source>
        <dbReference type="EMBL" id="QNE77506.1"/>
    </source>
</evidence>
<dbReference type="SUPFAM" id="SSF53383">
    <property type="entry name" value="PLP-dependent transferases"/>
    <property type="match status" value="1"/>
</dbReference>
<dbReference type="InterPro" id="IPR015422">
    <property type="entry name" value="PyrdxlP-dep_Trfase_small"/>
</dbReference>
<dbReference type="PIRSF" id="PIRSF000521">
    <property type="entry name" value="Transaminase_4ab_Lys_Orn"/>
    <property type="match status" value="1"/>
</dbReference>
<dbReference type="InterPro" id="IPR005814">
    <property type="entry name" value="Aminotrans_3"/>
</dbReference>
<evidence type="ECO:0000256" key="4">
    <source>
        <dbReference type="ARBA" id="ARBA00022898"/>
    </source>
</evidence>
<dbReference type="InterPro" id="IPR015424">
    <property type="entry name" value="PyrdxlP-dep_Trfase"/>
</dbReference>
<protein>
    <submittedName>
        <fullName evidence="6">Aminotransferase class III-fold pyridoxal phosphate-dependent enzyme</fullName>
    </submittedName>
</protein>
<dbReference type="InterPro" id="IPR015421">
    <property type="entry name" value="PyrdxlP-dep_Trfase_major"/>
</dbReference>
<organism evidence="6 7">
    <name type="scientific">Streptomyces finlayi</name>
    <dbReference type="NCBI Taxonomy" id="67296"/>
    <lineage>
        <taxon>Bacteria</taxon>
        <taxon>Bacillati</taxon>
        <taxon>Actinomycetota</taxon>
        <taxon>Actinomycetes</taxon>
        <taxon>Kitasatosporales</taxon>
        <taxon>Streptomycetaceae</taxon>
        <taxon>Streptomyces</taxon>
    </lineage>
</organism>
<keyword evidence="7" id="KW-1185">Reference proteome</keyword>
<keyword evidence="2 6" id="KW-0032">Aminotransferase</keyword>
<dbReference type="InterPro" id="IPR049704">
    <property type="entry name" value="Aminotrans_3_PPA_site"/>
</dbReference>
<evidence type="ECO:0000256" key="5">
    <source>
        <dbReference type="RuleBase" id="RU003560"/>
    </source>
</evidence>
<dbReference type="RefSeq" id="WP_185300978.1">
    <property type="nucleotide sequence ID" value="NZ_CP045702.1"/>
</dbReference>
<reference evidence="7" key="1">
    <citation type="submission" date="2019-10" db="EMBL/GenBank/DDBJ databases">
        <title>Antimicrobial potential of Antarctic Bacteria.</title>
        <authorList>
            <person name="Benaud N."/>
            <person name="Edwards R.J."/>
            <person name="Ferrari B.C."/>
        </authorList>
    </citation>
    <scope>NUCLEOTIDE SEQUENCE [LARGE SCALE GENOMIC DNA]</scope>
    <source>
        <strain evidence="7">NBSH44</strain>
    </source>
</reference>
<dbReference type="PANTHER" id="PTHR43094">
    <property type="entry name" value="AMINOTRANSFERASE"/>
    <property type="match status" value="1"/>
</dbReference>
<evidence type="ECO:0000256" key="2">
    <source>
        <dbReference type="ARBA" id="ARBA00022576"/>
    </source>
</evidence>
<evidence type="ECO:0000313" key="7">
    <source>
        <dbReference type="Proteomes" id="UP000515307"/>
    </source>
</evidence>
<sequence length="459" mass="49546">MSASPTVPVTASATSRTAHWIQADRDRLIHPNLPADRQDRIVMVEGNGCRVRDSTGRSYLDAAAVLGMMQVGHGRSELAEVAAAQMNALECFHTWELMSNDKAVELAVRLAELAPAGLERVFFTSGGAEGNEVALRMARYFHHRAGRPERTWVLSRKSAYHGIGYGSGSVSGLPVYHEGFGPTMPDVHHLTAPDPYQLQQYGEEGVTDFCLRELRETIERIGPGRIAAMIGEPVMSVGGAVVPPADYWPRVAELLRQHGILLIFDEVVTGYGRTGHWFAAEHFGVTPDIMVTAKGLTSGYVPHGAVLVSDEVTEMITRNGFPIGFTYTGHPTACAVALANIDLIDHENMLENATKTGAYLAQRLAGLQDLPVVGEVRQLGLMLGIELVADKQTRTPLPTGTAPVATALREEAGIILRGNPRALLINPPLVLSRDEADELAEGLYAVLQRVNADGSVRAA</sequence>
<dbReference type="Gene3D" id="3.40.640.10">
    <property type="entry name" value="Type I PLP-dependent aspartate aminotransferase-like (Major domain)"/>
    <property type="match status" value="1"/>
</dbReference>
<dbReference type="Gene3D" id="3.90.1150.10">
    <property type="entry name" value="Aspartate Aminotransferase, domain 1"/>
    <property type="match status" value="1"/>
</dbReference>
<proteinExistence type="inferred from homology"/>
<evidence type="ECO:0000256" key="1">
    <source>
        <dbReference type="ARBA" id="ARBA00008954"/>
    </source>
</evidence>
<comment type="similarity">
    <text evidence="1 5">Belongs to the class-III pyridoxal-phosphate-dependent aminotransferase family.</text>
</comment>
<dbReference type="Proteomes" id="UP000515307">
    <property type="component" value="Chromosome"/>
</dbReference>
<dbReference type="AlphaFoldDB" id="A0A7G7BQ91"/>
<dbReference type="GO" id="GO:0030170">
    <property type="term" value="F:pyridoxal phosphate binding"/>
    <property type="evidence" value="ECO:0007669"/>
    <property type="project" value="InterPro"/>
</dbReference>
<dbReference type="KEGG" id="sfiy:F0344_25475"/>
<evidence type="ECO:0000256" key="3">
    <source>
        <dbReference type="ARBA" id="ARBA00022679"/>
    </source>
</evidence>
<gene>
    <name evidence="6" type="ORF">F0344_25475</name>
</gene>